<reference evidence="11" key="1">
    <citation type="submission" date="2017-06" db="EMBL/GenBank/DDBJ databases">
        <authorList>
            <person name="LiPuma J."/>
            <person name="Spilker T."/>
        </authorList>
    </citation>
    <scope>NUCLEOTIDE SEQUENCE [LARGE SCALE GENOMIC DNA]</scope>
    <source>
        <strain evidence="11">AU17325</strain>
    </source>
</reference>
<dbReference type="AlphaFoldDB" id="A0A228HT87"/>
<reference evidence="10 11" key="2">
    <citation type="submission" date="2017-08" db="EMBL/GenBank/DDBJ databases">
        <title>WGS of novel Burkholderia cepaca complex species.</title>
        <authorList>
            <person name="Lipuma J."/>
            <person name="Spilker T."/>
        </authorList>
    </citation>
    <scope>NUCLEOTIDE SEQUENCE [LARGE SCALE GENOMIC DNA]</scope>
    <source>
        <strain evidence="10 11">AU17325</strain>
    </source>
</reference>
<feature type="repeat" description="TPR" evidence="8">
    <location>
        <begin position="187"/>
        <end position="220"/>
    </location>
</feature>
<dbReference type="InterPro" id="IPR011990">
    <property type="entry name" value="TPR-like_helical_dom_sf"/>
</dbReference>
<dbReference type="Pfam" id="PF07721">
    <property type="entry name" value="TPR_4"/>
    <property type="match status" value="1"/>
</dbReference>
<feature type="repeat" description="TPR" evidence="8">
    <location>
        <begin position="51"/>
        <end position="84"/>
    </location>
</feature>
<dbReference type="InterPro" id="IPR002201">
    <property type="entry name" value="Glyco_trans_9"/>
</dbReference>
<dbReference type="SUPFAM" id="SSF53756">
    <property type="entry name" value="UDP-Glycosyltransferase/glycogen phosphorylase"/>
    <property type="match status" value="2"/>
</dbReference>
<keyword evidence="6" id="KW-0677">Repeat</keyword>
<feature type="repeat" description="TPR" evidence="8">
    <location>
        <begin position="768"/>
        <end position="801"/>
    </location>
</feature>
<dbReference type="Gene3D" id="3.40.50.2000">
    <property type="entry name" value="Glycogen Phosphorylase B"/>
    <property type="match status" value="2"/>
</dbReference>
<keyword evidence="4" id="KW-0328">Glycosyltransferase</keyword>
<evidence type="ECO:0000313" key="10">
    <source>
        <dbReference type="EMBL" id="OXI33348.1"/>
    </source>
</evidence>
<dbReference type="InterPro" id="IPR011717">
    <property type="entry name" value="TPR-4"/>
</dbReference>
<dbReference type="InterPro" id="IPR029489">
    <property type="entry name" value="OGT/SEC/SPY_C"/>
</dbReference>
<sequence>MSEHNVTGSDAPRVGAANAEFSAGVAAHHAGQAADAARHYRAALALYPDYTEALNNLGILLEDEGNAGEAEHCYRRAIEVHPENVDACVNLGLLLHDGHRFDEAEACYRRLLALHPGHGPVLRRLGLLLQVTGRHAEAERTLREAVSARPGDAVVHADLAILLQALGQAGEAEQHYRESLVHEPNAPATLNRFGTLLHTLGRLPEAETCFRRAVSLQPDAREARGNLGNVLFAQQRYGEAEACYRDVLAHDPSFAEVWNNLGRLLHEVGRLDEAAAALRHALTLDHDRVPTTFNLSLVLLAMGQYEAGWRHYEARFQPSSHWGDASSYRVLASLPAPRWQGEPLDGKSLVVWPEQGFGDVVQFARYLPLLKQRGVSRLTVVCPAALTRLIATVDGVDRCVGIDEAAALPAHDYAVPIMSLPLRCGTTLDTIPATVPYLHVPAPLVEHWRGSVPAAGLKVGLVWAGDPRPDQPQAHATDLRRSLPASAYLPLLQIPGVSFVSLQKGDTARRQIDTIPPSLRPVDPMAQVHDFADTAAIIAHLDLVITVDTSVAHVAGALGKPVWILSRFDGCWRWLADRDDSPWYPQARLFRQSEPGQWSDVVERVAGALEHLRDERNASRVSAAPQEELDRLFSQGLQLCQQRRLAEAVAFYDAALSTAADPSVRAYLLGYRAQSLNGLGRVDEALEQTDQALQLDPSQLSALCTRAYALLLKQQFRLCLECCDRGLAFHPDRIELLHNRTAALAGLMCNEAALETSERILAQNPNDARALNNSAVMLDRLARYDEAARRYKRAVAVNPDEPWVLGALLTAQLRTFDWDGLDRLQQDIASRVAEGRPTIEPFRYLAVCADPQQQLDAARIYVAHRIPRPATHSVFRAAGTPRGKIRIGYFSSDFRTHPMMELMAEVFELHDREQFEIHAFSFFNDPRDRAQMRARTAFDRFHDVDGMTSDEIVATALNETLDIAIDLNGHTMGARPTVFAARVAPVQIAYLGYPASTGADPIDYILADEVVIPRTHRHFYSEQVIYLPGSFQPNDRHREQPGRQLDRSAYGLPAHGFVFSCFNDPVKLLPFMFERWVSILKAVDGSVLWLHCRDSEIARDNLRREAAARGLDPDRIVFAPRVPLAEHFARQACADLFLDTVPFNAGATASCALWCGLPVLTVPGDTFASRYGASLLSALGLPELIAPDLDTYEAIAVDLARSPRRLDAIRQKLRDARDRSPLFDTRRFVRHLEHAYRIVVQRYASGLPPDTLDLANAD</sequence>
<dbReference type="GO" id="GO:0042802">
    <property type="term" value="F:identical protein binding"/>
    <property type="evidence" value="ECO:0007669"/>
    <property type="project" value="InterPro"/>
</dbReference>
<evidence type="ECO:0000259" key="9">
    <source>
        <dbReference type="Pfam" id="PF13844"/>
    </source>
</evidence>
<dbReference type="Gene3D" id="3.40.50.11380">
    <property type="match status" value="1"/>
</dbReference>
<dbReference type="Proteomes" id="UP000214600">
    <property type="component" value="Unassembled WGS sequence"/>
</dbReference>
<dbReference type="PANTHER" id="PTHR44998">
    <property type="match status" value="1"/>
</dbReference>
<dbReference type="GO" id="GO:0097363">
    <property type="term" value="F:protein O-acetylglucosaminyltransferase activity"/>
    <property type="evidence" value="ECO:0007669"/>
    <property type="project" value="UniProtKB-EC"/>
</dbReference>
<name>A0A228HT87_9BURK</name>
<dbReference type="SUPFAM" id="SSF48452">
    <property type="entry name" value="TPR-like"/>
    <property type="match status" value="2"/>
</dbReference>
<dbReference type="OrthoDB" id="9814129at2"/>
<dbReference type="Pfam" id="PF13844">
    <property type="entry name" value="Glyco_transf_41"/>
    <property type="match status" value="2"/>
</dbReference>
<comment type="similarity">
    <text evidence="2">Belongs to the glycosyltransferase 41 family. O-GlcNAc transferase subfamily.</text>
</comment>
<feature type="repeat" description="TPR" evidence="8">
    <location>
        <begin position="255"/>
        <end position="288"/>
    </location>
</feature>
<proteinExistence type="inferred from homology"/>
<dbReference type="PANTHER" id="PTHR44998:SF1">
    <property type="entry name" value="UDP-N-ACETYLGLUCOSAMINE--PEPTIDE N-ACETYLGLUCOSAMINYLTRANSFERASE 110 KDA SUBUNIT"/>
    <property type="match status" value="1"/>
</dbReference>
<evidence type="ECO:0000256" key="2">
    <source>
        <dbReference type="ARBA" id="ARBA00005386"/>
    </source>
</evidence>
<feature type="repeat" description="TPR" evidence="8">
    <location>
        <begin position="85"/>
        <end position="118"/>
    </location>
</feature>
<protein>
    <recommendedName>
        <fullName evidence="3">protein O-GlcNAc transferase</fullName>
        <ecNumber evidence="3">2.4.1.255</ecNumber>
    </recommendedName>
</protein>
<evidence type="ECO:0000256" key="6">
    <source>
        <dbReference type="ARBA" id="ARBA00022737"/>
    </source>
</evidence>
<keyword evidence="7 8" id="KW-0802">TPR repeat</keyword>
<dbReference type="Pfam" id="PF13432">
    <property type="entry name" value="TPR_16"/>
    <property type="match status" value="4"/>
</dbReference>
<evidence type="ECO:0000256" key="3">
    <source>
        <dbReference type="ARBA" id="ARBA00011970"/>
    </source>
</evidence>
<feature type="repeat" description="TPR" evidence="8">
    <location>
        <begin position="666"/>
        <end position="699"/>
    </location>
</feature>
<feature type="domain" description="O-GlcNAc transferase C-terminal" evidence="9">
    <location>
        <begin position="1047"/>
        <end position="1231"/>
    </location>
</feature>
<comment type="caution">
    <text evidence="10">The sequence shown here is derived from an EMBL/GenBank/DDBJ whole genome shotgun (WGS) entry which is preliminary data.</text>
</comment>
<evidence type="ECO:0000256" key="5">
    <source>
        <dbReference type="ARBA" id="ARBA00022679"/>
    </source>
</evidence>
<dbReference type="EMBL" id="NKFA01000037">
    <property type="protein sequence ID" value="OXI33348.1"/>
    <property type="molecule type" value="Genomic_DNA"/>
</dbReference>
<accession>A0A228HT87</accession>
<dbReference type="SMART" id="SM00028">
    <property type="entry name" value="TPR"/>
    <property type="match status" value="13"/>
</dbReference>
<dbReference type="EC" id="2.4.1.255" evidence="3"/>
<dbReference type="RefSeq" id="WP_089454418.1">
    <property type="nucleotide sequence ID" value="NZ_NKFA01000037.1"/>
</dbReference>
<evidence type="ECO:0000256" key="8">
    <source>
        <dbReference type="PROSITE-ProRule" id="PRU00339"/>
    </source>
</evidence>
<evidence type="ECO:0000256" key="4">
    <source>
        <dbReference type="ARBA" id="ARBA00022676"/>
    </source>
</evidence>
<dbReference type="Gene3D" id="1.25.40.10">
    <property type="entry name" value="Tetratricopeptide repeat domain"/>
    <property type="match status" value="6"/>
</dbReference>
<feature type="domain" description="O-GlcNAc transferase C-terminal" evidence="9">
    <location>
        <begin position="878"/>
        <end position="1035"/>
    </location>
</feature>
<keyword evidence="5" id="KW-0808">Transferase</keyword>
<organism evidence="10 11">
    <name type="scientific">Burkholderia aenigmatica</name>
    <dbReference type="NCBI Taxonomy" id="2015348"/>
    <lineage>
        <taxon>Bacteria</taxon>
        <taxon>Pseudomonadati</taxon>
        <taxon>Pseudomonadota</taxon>
        <taxon>Betaproteobacteria</taxon>
        <taxon>Burkholderiales</taxon>
        <taxon>Burkholderiaceae</taxon>
        <taxon>Burkholderia</taxon>
        <taxon>Burkholderia cepacia complex</taxon>
    </lineage>
</organism>
<evidence type="ECO:0000313" key="11">
    <source>
        <dbReference type="Proteomes" id="UP000214600"/>
    </source>
</evidence>
<evidence type="ECO:0000256" key="1">
    <source>
        <dbReference type="ARBA" id="ARBA00004922"/>
    </source>
</evidence>
<dbReference type="InterPro" id="IPR019734">
    <property type="entry name" value="TPR_rpt"/>
</dbReference>
<evidence type="ECO:0000256" key="7">
    <source>
        <dbReference type="ARBA" id="ARBA00022803"/>
    </source>
</evidence>
<dbReference type="PROSITE" id="PS50005">
    <property type="entry name" value="TPR"/>
    <property type="match status" value="6"/>
</dbReference>
<dbReference type="Pfam" id="PF01075">
    <property type="entry name" value="Glyco_transf_9"/>
    <property type="match status" value="1"/>
</dbReference>
<gene>
    <name evidence="10" type="ORF">CFB84_39785</name>
</gene>
<dbReference type="PROSITE" id="PS50293">
    <property type="entry name" value="TPR_REGION"/>
    <property type="match status" value="1"/>
</dbReference>
<comment type="pathway">
    <text evidence="1">Protein modification; protein glycosylation.</text>
</comment>